<dbReference type="InterPro" id="IPR019791">
    <property type="entry name" value="Haem_peroxidase_animal"/>
</dbReference>
<dbReference type="PANTHER" id="PTHR11475">
    <property type="entry name" value="OXIDASE/PEROXIDASE"/>
    <property type="match status" value="1"/>
</dbReference>
<dbReference type="PRINTS" id="PR00457">
    <property type="entry name" value="ANPEROXIDASE"/>
</dbReference>
<keyword evidence="3" id="KW-0575">Peroxidase</keyword>
<dbReference type="GO" id="GO:0006979">
    <property type="term" value="P:response to oxidative stress"/>
    <property type="evidence" value="ECO:0007669"/>
    <property type="project" value="InterPro"/>
</dbReference>
<keyword evidence="6" id="KW-1185">Reference proteome</keyword>
<dbReference type="GO" id="GO:0020037">
    <property type="term" value="F:heme binding"/>
    <property type="evidence" value="ECO:0007669"/>
    <property type="project" value="InterPro"/>
</dbReference>
<dbReference type="PANTHER" id="PTHR11475:SF4">
    <property type="entry name" value="CHORION PEROXIDASE"/>
    <property type="match status" value="1"/>
</dbReference>
<dbReference type="Proteomes" id="UP000267096">
    <property type="component" value="Unassembled WGS sequence"/>
</dbReference>
<evidence type="ECO:0000313" key="7">
    <source>
        <dbReference type="WBParaSite" id="ASIM_0002138901-mRNA-1"/>
    </source>
</evidence>
<evidence type="ECO:0000256" key="2">
    <source>
        <dbReference type="ARBA" id="ARBA00022525"/>
    </source>
</evidence>
<dbReference type="InterPro" id="IPR010255">
    <property type="entry name" value="Haem_peroxidase_sf"/>
</dbReference>
<dbReference type="EMBL" id="UYRR01040578">
    <property type="protein sequence ID" value="VDK79409.1"/>
    <property type="molecule type" value="Genomic_DNA"/>
</dbReference>
<accession>A0A0M3KK60</accession>
<dbReference type="GO" id="GO:0004601">
    <property type="term" value="F:peroxidase activity"/>
    <property type="evidence" value="ECO:0007669"/>
    <property type="project" value="UniProtKB-KW"/>
</dbReference>
<dbReference type="AlphaFoldDB" id="A0A0M3KK60"/>
<dbReference type="OrthoDB" id="823504at2759"/>
<dbReference type="PROSITE" id="PS50292">
    <property type="entry name" value="PEROXIDASE_3"/>
    <property type="match status" value="1"/>
</dbReference>
<evidence type="ECO:0000256" key="3">
    <source>
        <dbReference type="ARBA" id="ARBA00022559"/>
    </source>
</evidence>
<comment type="subcellular location">
    <subcellularLocation>
        <location evidence="1">Secreted</location>
    </subcellularLocation>
</comment>
<name>A0A0M3KK60_ANISI</name>
<keyword evidence="4" id="KW-0325">Glycoprotein</keyword>
<keyword evidence="3" id="KW-0560">Oxidoreductase</keyword>
<dbReference type="GO" id="GO:0005576">
    <property type="term" value="C:extracellular region"/>
    <property type="evidence" value="ECO:0007669"/>
    <property type="project" value="UniProtKB-SubCell"/>
</dbReference>
<dbReference type="WBParaSite" id="ASIM_0002138901-mRNA-1">
    <property type="protein sequence ID" value="ASIM_0002138901-mRNA-1"/>
    <property type="gene ID" value="ASIM_0002138901"/>
</dbReference>
<evidence type="ECO:0000256" key="4">
    <source>
        <dbReference type="ARBA" id="ARBA00023180"/>
    </source>
</evidence>
<organism evidence="7">
    <name type="scientific">Anisakis simplex</name>
    <name type="common">Herring worm</name>
    <dbReference type="NCBI Taxonomy" id="6269"/>
    <lineage>
        <taxon>Eukaryota</taxon>
        <taxon>Metazoa</taxon>
        <taxon>Ecdysozoa</taxon>
        <taxon>Nematoda</taxon>
        <taxon>Chromadorea</taxon>
        <taxon>Rhabditida</taxon>
        <taxon>Spirurina</taxon>
        <taxon>Ascaridomorpha</taxon>
        <taxon>Ascaridoidea</taxon>
        <taxon>Anisakidae</taxon>
        <taxon>Anisakis</taxon>
        <taxon>Anisakis simplex complex</taxon>
    </lineage>
</organism>
<evidence type="ECO:0000256" key="1">
    <source>
        <dbReference type="ARBA" id="ARBA00004613"/>
    </source>
</evidence>
<reference evidence="7" key="1">
    <citation type="submission" date="2017-02" db="UniProtKB">
        <authorList>
            <consortium name="WormBaseParasite"/>
        </authorList>
    </citation>
    <scope>IDENTIFICATION</scope>
</reference>
<proteinExistence type="predicted"/>
<dbReference type="SUPFAM" id="SSF48113">
    <property type="entry name" value="Heme-dependent peroxidases"/>
    <property type="match status" value="1"/>
</dbReference>
<gene>
    <name evidence="5" type="ORF">ASIM_LOCUS20758</name>
</gene>
<dbReference type="Pfam" id="PF03098">
    <property type="entry name" value="An_peroxidase"/>
    <property type="match status" value="1"/>
</dbReference>
<protein>
    <submittedName>
        <fullName evidence="7">Animal hem peroxidase</fullName>
    </submittedName>
</protein>
<reference evidence="5 6" key="2">
    <citation type="submission" date="2018-11" db="EMBL/GenBank/DDBJ databases">
        <authorList>
            <consortium name="Pathogen Informatics"/>
        </authorList>
    </citation>
    <scope>NUCLEOTIDE SEQUENCE [LARGE SCALE GENOMIC DNA]</scope>
</reference>
<dbReference type="InterPro" id="IPR037120">
    <property type="entry name" value="Haem_peroxidase_sf_animal"/>
</dbReference>
<evidence type="ECO:0000313" key="6">
    <source>
        <dbReference type="Proteomes" id="UP000267096"/>
    </source>
</evidence>
<keyword evidence="2" id="KW-0964">Secreted</keyword>
<dbReference type="Gene3D" id="1.10.640.10">
    <property type="entry name" value="Haem peroxidase domain superfamily, animal type"/>
    <property type="match status" value="1"/>
</dbReference>
<evidence type="ECO:0000313" key="5">
    <source>
        <dbReference type="EMBL" id="VDK79409.1"/>
    </source>
</evidence>
<sequence length="174" mass="19754">MCVQVLQSFDVSALSQLYGDIDDVDLFVLGLAEKPKPPRGALVGPTFACIIGKQFQKTRRGDRFWYENFFVPSAFTLEQLNEIRRISLARIVCDNTDQLTKIQPNVFALADEFGNCEMPCNSTIIDQVDYSQWIDQEPRLKLPITKETLEKAIRLGAETAKRLNAAEAVRIRKQ</sequence>